<keyword evidence="9 14" id="KW-0472">Membrane</keyword>
<feature type="transmembrane region" description="Helical" evidence="14">
    <location>
        <begin position="53"/>
        <end position="71"/>
    </location>
</feature>
<feature type="transmembrane region" description="Helical" evidence="14">
    <location>
        <begin position="83"/>
        <end position="106"/>
    </location>
</feature>
<keyword evidence="10" id="KW-0325">Glycoprotein</keyword>
<evidence type="ECO:0000256" key="13">
    <source>
        <dbReference type="RuleBase" id="RU362091"/>
    </source>
</evidence>
<keyword evidence="7" id="KW-0915">Sodium</keyword>
<dbReference type="EMBL" id="CAWYQH010000057">
    <property type="protein sequence ID" value="CAK8678941.1"/>
    <property type="molecule type" value="Genomic_DNA"/>
</dbReference>
<evidence type="ECO:0000256" key="1">
    <source>
        <dbReference type="ARBA" id="ARBA00004651"/>
    </source>
</evidence>
<dbReference type="PANTHER" id="PTHR42985:SF45">
    <property type="entry name" value="SODIUM_IODIDE COTRANSPORTER-LIKE"/>
    <property type="match status" value="1"/>
</dbReference>
<feature type="transmembrane region" description="Helical" evidence="14">
    <location>
        <begin position="236"/>
        <end position="257"/>
    </location>
</feature>
<keyword evidence="6 14" id="KW-1133">Transmembrane helix</keyword>
<evidence type="ECO:0000256" key="5">
    <source>
        <dbReference type="ARBA" id="ARBA00022692"/>
    </source>
</evidence>
<evidence type="ECO:0000256" key="6">
    <source>
        <dbReference type="ARBA" id="ARBA00022989"/>
    </source>
</evidence>
<comment type="subcellular location">
    <subcellularLocation>
        <location evidence="1">Cell membrane</location>
        <topology evidence="1">Multi-pass membrane protein</topology>
    </subcellularLocation>
</comment>
<evidence type="ECO:0000256" key="12">
    <source>
        <dbReference type="ARBA" id="ARBA00036099"/>
    </source>
</evidence>
<evidence type="ECO:0000256" key="3">
    <source>
        <dbReference type="ARBA" id="ARBA00022448"/>
    </source>
</evidence>
<dbReference type="InterPro" id="IPR038377">
    <property type="entry name" value="Na/Glc_symporter_sf"/>
</dbReference>
<feature type="transmembrane region" description="Helical" evidence="14">
    <location>
        <begin position="278"/>
        <end position="301"/>
    </location>
</feature>
<evidence type="ECO:0000256" key="8">
    <source>
        <dbReference type="ARBA" id="ARBA00023065"/>
    </source>
</evidence>
<evidence type="ECO:0000256" key="4">
    <source>
        <dbReference type="ARBA" id="ARBA00022475"/>
    </source>
</evidence>
<dbReference type="InterPro" id="IPR018212">
    <property type="entry name" value="Na/solute_symporter_CS"/>
</dbReference>
<comment type="similarity">
    <text evidence="2 13">Belongs to the sodium:solute symporter (SSF) (TC 2.A.21) family.</text>
</comment>
<evidence type="ECO:0000256" key="14">
    <source>
        <dbReference type="SAM" id="Phobius"/>
    </source>
</evidence>
<comment type="caution">
    <text evidence="15">The sequence shown here is derived from an EMBL/GenBank/DDBJ whole genome shotgun (WGS) entry which is preliminary data.</text>
</comment>
<evidence type="ECO:0000256" key="7">
    <source>
        <dbReference type="ARBA" id="ARBA00023053"/>
    </source>
</evidence>
<feature type="transmembrane region" description="Helical" evidence="14">
    <location>
        <begin position="160"/>
        <end position="180"/>
    </location>
</feature>
<evidence type="ECO:0000313" key="15">
    <source>
        <dbReference type="EMBL" id="CAK8678941.1"/>
    </source>
</evidence>
<reference evidence="15 16" key="1">
    <citation type="submission" date="2024-02" db="EMBL/GenBank/DDBJ databases">
        <authorList>
            <person name="Daric V."/>
            <person name="Darras S."/>
        </authorList>
    </citation>
    <scope>NUCLEOTIDE SEQUENCE [LARGE SCALE GENOMIC DNA]</scope>
</reference>
<evidence type="ECO:0000313" key="16">
    <source>
        <dbReference type="Proteomes" id="UP001642483"/>
    </source>
</evidence>
<comment type="catalytic activity">
    <reaction evidence="12">
        <text>iodide(out) + 2 Na(+)(out) = iodide(in) + 2 Na(+)(in)</text>
        <dbReference type="Rhea" id="RHEA:71207"/>
        <dbReference type="ChEBI" id="CHEBI:16382"/>
        <dbReference type="ChEBI" id="CHEBI:29101"/>
    </reaction>
</comment>
<keyword evidence="3" id="KW-0813">Transport</keyword>
<keyword evidence="16" id="KW-1185">Reference proteome</keyword>
<accession>A0ABP0FGZ8</accession>
<dbReference type="PROSITE" id="PS00456">
    <property type="entry name" value="NA_SOLUT_SYMP_1"/>
    <property type="match status" value="1"/>
</dbReference>
<keyword evidence="4" id="KW-1003">Cell membrane</keyword>
<dbReference type="NCBIfam" id="TIGR00813">
    <property type="entry name" value="sss"/>
    <property type="match status" value="1"/>
</dbReference>
<evidence type="ECO:0000256" key="11">
    <source>
        <dbReference type="ARBA" id="ARBA00023201"/>
    </source>
</evidence>
<evidence type="ECO:0000256" key="9">
    <source>
        <dbReference type="ARBA" id="ARBA00023136"/>
    </source>
</evidence>
<dbReference type="Proteomes" id="UP001642483">
    <property type="component" value="Unassembled WGS sequence"/>
</dbReference>
<gene>
    <name evidence="15" type="ORF">CVLEPA_LOCUS9214</name>
</gene>
<feature type="transmembrane region" description="Helical" evidence="14">
    <location>
        <begin position="192"/>
        <end position="216"/>
    </location>
</feature>
<dbReference type="Gene3D" id="1.20.1730.10">
    <property type="entry name" value="Sodium/glucose cotransporter"/>
    <property type="match status" value="1"/>
</dbReference>
<evidence type="ECO:0000256" key="2">
    <source>
        <dbReference type="ARBA" id="ARBA00006434"/>
    </source>
</evidence>
<sequence length="329" mass="36859">MDVSARTFSAIDYVVFGCMLLISTAIGIYYMIKDRKKQTTEEYLLGGRSMSSYPVAFSLSVSFMSGVLILGTTAEVYRYGTVYVWLLVAYVVMAVITAEIYIPTFYRMKLASVYEYLEKRFSRTIRIQGTILYMLHTIPYIGIVIYAPALAVNAVTGLDIWSAAVSTGVICIIYSSMGGLKAVIWTDAFQAVIMLVGFFSILIRGSILLGGIGKIWENCLDGERIELWRFSLDPRIRYTMWNLSIGGTVYYMSLFAVNQGQVQRFLSCRSLREAKKSVLLNIFGLITLASLAILTGLTMYAHYHGCDPLSLGVVHKPDQKRFQTECNSI</sequence>
<keyword evidence="11" id="KW-0739">Sodium transport</keyword>
<feature type="transmembrane region" description="Helical" evidence="14">
    <location>
        <begin position="127"/>
        <end position="148"/>
    </location>
</feature>
<dbReference type="InterPro" id="IPR051163">
    <property type="entry name" value="Sodium:Solute_Symporter_SSF"/>
</dbReference>
<organism evidence="15 16">
    <name type="scientific">Clavelina lepadiformis</name>
    <name type="common">Light-bulb sea squirt</name>
    <name type="synonym">Ascidia lepadiformis</name>
    <dbReference type="NCBI Taxonomy" id="159417"/>
    <lineage>
        <taxon>Eukaryota</taxon>
        <taxon>Metazoa</taxon>
        <taxon>Chordata</taxon>
        <taxon>Tunicata</taxon>
        <taxon>Ascidiacea</taxon>
        <taxon>Aplousobranchia</taxon>
        <taxon>Clavelinidae</taxon>
        <taxon>Clavelina</taxon>
    </lineage>
</organism>
<evidence type="ECO:0008006" key="17">
    <source>
        <dbReference type="Google" id="ProtNLM"/>
    </source>
</evidence>
<keyword evidence="5 14" id="KW-0812">Transmembrane</keyword>
<dbReference type="PROSITE" id="PS50283">
    <property type="entry name" value="NA_SOLUT_SYMP_3"/>
    <property type="match status" value="1"/>
</dbReference>
<feature type="transmembrane region" description="Helical" evidence="14">
    <location>
        <begin position="13"/>
        <end position="32"/>
    </location>
</feature>
<protein>
    <recommendedName>
        <fullName evidence="17">Sodium-coupled monocarboxylate transporter 1</fullName>
    </recommendedName>
</protein>
<name>A0ABP0FGZ8_CLALP</name>
<proteinExistence type="inferred from homology"/>
<evidence type="ECO:0000256" key="10">
    <source>
        <dbReference type="ARBA" id="ARBA00023180"/>
    </source>
</evidence>
<dbReference type="InterPro" id="IPR001734">
    <property type="entry name" value="Na/solute_symporter"/>
</dbReference>
<dbReference type="PANTHER" id="PTHR42985">
    <property type="entry name" value="SODIUM-COUPLED MONOCARBOXYLATE TRANSPORTER"/>
    <property type="match status" value="1"/>
</dbReference>
<keyword evidence="8" id="KW-0406">Ion transport</keyword>
<dbReference type="Pfam" id="PF00474">
    <property type="entry name" value="SSF"/>
    <property type="match status" value="1"/>
</dbReference>